<proteinExistence type="predicted"/>
<reference evidence="5" key="1">
    <citation type="submission" date="2018-11" db="EMBL/GenBank/DDBJ databases">
        <authorList>
            <person name="Alioto T."/>
            <person name="Alioto T."/>
        </authorList>
    </citation>
    <scope>NUCLEOTIDE SEQUENCE</scope>
</reference>
<evidence type="ECO:0000259" key="4">
    <source>
        <dbReference type="PROSITE" id="PS51194"/>
    </source>
</evidence>
<name>A0A8B6CXK5_MYTGA</name>
<dbReference type="GO" id="GO:0003677">
    <property type="term" value="F:DNA binding"/>
    <property type="evidence" value="ECO:0007669"/>
    <property type="project" value="InterPro"/>
</dbReference>
<dbReference type="GO" id="GO:0007165">
    <property type="term" value="P:signal transduction"/>
    <property type="evidence" value="ECO:0007669"/>
    <property type="project" value="InterPro"/>
</dbReference>
<feature type="domain" description="Death" evidence="2">
    <location>
        <begin position="1627"/>
        <end position="1681"/>
    </location>
</feature>
<organism evidence="5 6">
    <name type="scientific">Mytilus galloprovincialis</name>
    <name type="common">Mediterranean mussel</name>
    <dbReference type="NCBI Taxonomy" id="29158"/>
    <lineage>
        <taxon>Eukaryota</taxon>
        <taxon>Metazoa</taxon>
        <taxon>Spiralia</taxon>
        <taxon>Lophotrochozoa</taxon>
        <taxon>Mollusca</taxon>
        <taxon>Bivalvia</taxon>
        <taxon>Autobranchia</taxon>
        <taxon>Pteriomorphia</taxon>
        <taxon>Mytilida</taxon>
        <taxon>Mytiloidea</taxon>
        <taxon>Mytilidae</taxon>
        <taxon>Mytilinae</taxon>
        <taxon>Mytilus</taxon>
    </lineage>
</organism>
<dbReference type="PROSITE" id="PS51192">
    <property type="entry name" value="HELICASE_ATP_BIND_1"/>
    <property type="match status" value="1"/>
</dbReference>
<dbReference type="InterPro" id="IPR041249">
    <property type="entry name" value="HEPN_DZIP3"/>
</dbReference>
<evidence type="ECO:0000313" key="5">
    <source>
        <dbReference type="EMBL" id="VDI11945.1"/>
    </source>
</evidence>
<dbReference type="PANTHER" id="PTHR14074:SF16">
    <property type="entry name" value="ANTIVIRAL INNATE IMMUNE RESPONSE RECEPTOR RIG-I"/>
    <property type="match status" value="1"/>
</dbReference>
<keyword evidence="6" id="KW-1185">Reference proteome</keyword>
<dbReference type="InterPro" id="IPR000488">
    <property type="entry name" value="Death_dom"/>
</dbReference>
<comment type="caution">
    <text evidence="5">The sequence shown here is derived from an EMBL/GenBank/DDBJ whole genome shotgun (WGS) entry which is preliminary data.</text>
</comment>
<evidence type="ECO:0008006" key="7">
    <source>
        <dbReference type="Google" id="ProtNLM"/>
    </source>
</evidence>
<dbReference type="InterPro" id="IPR041204">
    <property type="entry name" value="RIG-I-like_C"/>
</dbReference>
<dbReference type="InterPro" id="IPR051363">
    <property type="entry name" value="RLR_Helicase"/>
</dbReference>
<dbReference type="GO" id="GO:0016787">
    <property type="term" value="F:hydrolase activity"/>
    <property type="evidence" value="ECO:0007669"/>
    <property type="project" value="InterPro"/>
</dbReference>
<evidence type="ECO:0000313" key="6">
    <source>
        <dbReference type="Proteomes" id="UP000596742"/>
    </source>
</evidence>
<protein>
    <recommendedName>
        <fullName evidence="7">RNA helicase</fullName>
    </recommendedName>
</protein>
<dbReference type="Gene3D" id="1.20.1320.30">
    <property type="match status" value="1"/>
</dbReference>
<dbReference type="PROSITE" id="PS50017">
    <property type="entry name" value="DEATH_DOMAIN"/>
    <property type="match status" value="1"/>
</dbReference>
<evidence type="ECO:0000259" key="3">
    <source>
        <dbReference type="PROSITE" id="PS51192"/>
    </source>
</evidence>
<evidence type="ECO:0000256" key="1">
    <source>
        <dbReference type="SAM" id="MobiDB-lite"/>
    </source>
</evidence>
<feature type="domain" description="Helicase ATP-binding" evidence="3">
    <location>
        <begin position="239"/>
        <end position="419"/>
    </location>
</feature>
<dbReference type="GO" id="GO:0005524">
    <property type="term" value="F:ATP binding"/>
    <property type="evidence" value="ECO:0007669"/>
    <property type="project" value="InterPro"/>
</dbReference>
<dbReference type="InterPro" id="IPR027417">
    <property type="entry name" value="P-loop_NTPase"/>
</dbReference>
<feature type="domain" description="Helicase C-terminal" evidence="4">
    <location>
        <begin position="616"/>
        <end position="770"/>
    </location>
</feature>
<dbReference type="Pfam" id="PF00271">
    <property type="entry name" value="Helicase_C"/>
    <property type="match status" value="1"/>
</dbReference>
<dbReference type="InterPro" id="IPR001650">
    <property type="entry name" value="Helicase_C-like"/>
</dbReference>
<dbReference type="PROSITE" id="PS51194">
    <property type="entry name" value="HELICASE_CTER"/>
    <property type="match status" value="1"/>
</dbReference>
<dbReference type="Pfam" id="PF18119">
    <property type="entry name" value="RIG-I_C"/>
    <property type="match status" value="1"/>
</dbReference>
<dbReference type="OrthoDB" id="416741at2759"/>
<dbReference type="InterPro" id="IPR014001">
    <property type="entry name" value="Helicase_ATP-bd"/>
</dbReference>
<dbReference type="Proteomes" id="UP000596742">
    <property type="component" value="Unassembled WGS sequence"/>
</dbReference>
<dbReference type="EMBL" id="UYJE01002571">
    <property type="protein sequence ID" value="VDI11945.1"/>
    <property type="molecule type" value="Genomic_DNA"/>
</dbReference>
<dbReference type="Gene3D" id="1.10.533.10">
    <property type="entry name" value="Death Domain, Fas"/>
    <property type="match status" value="2"/>
</dbReference>
<dbReference type="PANTHER" id="PTHR14074">
    <property type="entry name" value="HELICASE WITH DEATH DOMAIN-RELATED"/>
    <property type="match status" value="1"/>
</dbReference>
<evidence type="ECO:0000259" key="2">
    <source>
        <dbReference type="PROSITE" id="PS50017"/>
    </source>
</evidence>
<sequence length="1700" mass="195534">MSAGGGTYVSHKTHYARLGHATQHLLPSFLQEVLLQFENPNQIYINCSRNRSLSRRLKPGDWERLKHAVQKGYFDFDIPLIYSILRNLHELDAQPTRGWEHPIDPLVNEIEIGDDMERCRRVRNEIIHRGNTRVNDQELNKYFYVFRTIADRLEKFCRKYNNEFVLEVDHLKTCCMDEATELKYLDDLTDYQEKDKENESKISDLELRLSAIRITGSSGDVEKRKHTLINLRQYQEELAEIALSGKNTIICAGTNSGKTYIAFHIIEDHLIKHPEGKVAFINRTNILLGQQYERACDVFSTLFYQRKINIWKAEEDDNEYFIHKIHNSSLMFLTPQSLSNHLTEKAKTPISIAEFTLIILDECHHTFDNSDYNKLMTYYRKAKYEEKLSSLPQILGLTASPGTKKVTDLNSAKHHLRTVMTNLAVSKLSIVKRNEEELLQYTTIPAKVFIRSNPRLDDPLKDIVILAMNYVESMFNCQKVSSFLIEHMNDYKDLYDALNKPPKQRSEIRYIQWIAETKDKVEHVLHKDPKIPRLLHACCRHLELYAECLEVNSLLEVDQVCNVITLGYANESAASQNAKNEEETEIVNKLKEVFVDIREIGRKIEKNPDVKALIELLDREYQKFKEDSRFLIFVKTRATARALVDVLPNYLRSTYLTGSHKCIDEDGLPATEQIAVLDSFRNGDHLCVVATSVASEGLDIPLCNLMIRYRFRANEISSLQMRGRVRRSKQGKEVHVGTFGGFETEEKNIKRQYLMTKAIKDVCELYMDIANAEKDNIHLPWLDHAGEFQSMLSNGDYLSYDNRLSLGGPCKAGKSTLASLLIGNEIPLNWNSTDGVVIYFGRNGIDIRKRKMVPLGEGQRGHEVFAKIIRGKPDVSNRSQISTRGQTNTSLDSSSQADITTSQSAKTDMTEEQMAITNSTHHSVFQHCITQTESVLKDTSILSHRAIFLTTNEIQTLECERLQIQSDILEEVRNGQYRIEIAPSDLIDFGGQKSYDMTHQLFIQHSGTFLLMFDGRFGLHTQLGEYPEGVTAASVLKHWVDSILTYTEDTEDCMPMIMFAATHRDLCKDDIVTMKENFTRDVIDMFSKHENRNHIFLDTVYFITGIDENDSEIQRMTDQVVMFAMKQSSWGQRRPMQWVPLELQLSNMRTKNINIVTREDLRNVNMLNDDLALNESQLENFLFVQHSLGKLMYYNLPGLNKHIIVHPPALVNILRSFVTDEMFFPADQCLTSILQTMTMTGKIYKKDLFKLWQQDPVHRYMPDNTIKEFVIQLLTHLDILIIPKGAEQNSSSSDVYIVPCTIKATRPSDFYLVDSMDERIICLRYTLARHSIPTALAYKIIGTAINSWPLKYEHQKPCLYHKASVLNVSEDNELRIWIEDNRVMVCMTNKNSLLSISPNIAASVQECLTRNIESSLLFHCKSFGRKITPTKVVDLYTIEAGIPCGSNICFIPSKDVLKIDSWKCDQEREHDTRYLRYWVFDKTQKMCVHGCEGLTTNELGIEPNDKHLVRLGGQIGIKLFEEFFINLGMNKKEWESTEYTYAGHNSNDIMSMALKQWRKTKLSKLEKPTLKDLTEALRAVNLDSHLICQVFRENTTLFEIADFNLQAIPSDRHLKELSNQIGNCPLQLGIELGLSFTEVDQSLFSFPKDLPGLVEDILMKWKRKSQVRTIHSLMLALERVNAGGIRYLLKLADANHANIT</sequence>
<dbReference type="Pfam" id="PF04851">
    <property type="entry name" value="ResIII"/>
    <property type="match status" value="1"/>
</dbReference>
<dbReference type="Pfam" id="PF18738">
    <property type="entry name" value="HEPN_DZIP3"/>
    <property type="match status" value="1"/>
</dbReference>
<accession>A0A8B6CXK5</accession>
<dbReference type="SMART" id="SM00487">
    <property type="entry name" value="DEXDc"/>
    <property type="match status" value="1"/>
</dbReference>
<dbReference type="Gene3D" id="3.40.50.300">
    <property type="entry name" value="P-loop containing nucleotide triphosphate hydrolases"/>
    <property type="match status" value="3"/>
</dbReference>
<dbReference type="SUPFAM" id="SSF52540">
    <property type="entry name" value="P-loop containing nucleoside triphosphate hydrolases"/>
    <property type="match status" value="2"/>
</dbReference>
<gene>
    <name evidence="5" type="ORF">MGAL_10B042894</name>
</gene>
<feature type="region of interest" description="Disordered" evidence="1">
    <location>
        <begin position="876"/>
        <end position="907"/>
    </location>
</feature>
<dbReference type="InterPro" id="IPR011029">
    <property type="entry name" value="DEATH-like_dom_sf"/>
</dbReference>
<dbReference type="InterPro" id="IPR006935">
    <property type="entry name" value="Helicase/UvrB_N"/>
</dbReference>
<dbReference type="GO" id="GO:0005737">
    <property type="term" value="C:cytoplasm"/>
    <property type="evidence" value="ECO:0007669"/>
    <property type="project" value="TreeGrafter"/>
</dbReference>
<dbReference type="SMART" id="SM00490">
    <property type="entry name" value="HELICc"/>
    <property type="match status" value="1"/>
</dbReference>